<keyword evidence="2" id="KW-1185">Reference proteome</keyword>
<feature type="region of interest" description="Disordered" evidence="1">
    <location>
        <begin position="85"/>
        <end position="152"/>
    </location>
</feature>
<sequence length="152" mass="17650">MSDDDDDNDDDGVLARSFIIKDCTGAQTHNSKQAFRSAGPAPQSPGKQRLPEKVFQVQFFANVQTERTKRATLLFLMRVAVERARRRRRRTRLTQLGHRRQLQRRLKPSTNNTSTQKPPSNDRRLKLLANRRAGAHRQKRSDFEQQRLAMAR</sequence>
<feature type="compositionally biased region" description="Basic residues" evidence="1">
    <location>
        <begin position="85"/>
        <end position="107"/>
    </location>
</feature>
<protein>
    <submittedName>
        <fullName evidence="3">Uncharacterized protein</fullName>
    </submittedName>
</protein>
<evidence type="ECO:0000256" key="1">
    <source>
        <dbReference type="SAM" id="MobiDB-lite"/>
    </source>
</evidence>
<evidence type="ECO:0000313" key="3">
    <source>
        <dbReference type="WBParaSite" id="PSAMB.scaffold205size65943.g3298.t1"/>
    </source>
</evidence>
<feature type="compositionally biased region" description="Polar residues" evidence="1">
    <location>
        <begin position="108"/>
        <end position="119"/>
    </location>
</feature>
<name>A0A914VJB1_9BILA</name>
<evidence type="ECO:0000313" key="2">
    <source>
        <dbReference type="Proteomes" id="UP000887566"/>
    </source>
</evidence>
<feature type="compositionally biased region" description="Polar residues" evidence="1">
    <location>
        <begin position="25"/>
        <end position="34"/>
    </location>
</feature>
<reference evidence="3" key="1">
    <citation type="submission" date="2022-11" db="UniProtKB">
        <authorList>
            <consortium name="WormBaseParasite"/>
        </authorList>
    </citation>
    <scope>IDENTIFICATION</scope>
</reference>
<dbReference type="Proteomes" id="UP000887566">
    <property type="component" value="Unplaced"/>
</dbReference>
<organism evidence="2 3">
    <name type="scientific">Plectus sambesii</name>
    <dbReference type="NCBI Taxonomy" id="2011161"/>
    <lineage>
        <taxon>Eukaryota</taxon>
        <taxon>Metazoa</taxon>
        <taxon>Ecdysozoa</taxon>
        <taxon>Nematoda</taxon>
        <taxon>Chromadorea</taxon>
        <taxon>Plectida</taxon>
        <taxon>Plectina</taxon>
        <taxon>Plectoidea</taxon>
        <taxon>Plectidae</taxon>
        <taxon>Plectus</taxon>
    </lineage>
</organism>
<accession>A0A914VJB1</accession>
<feature type="region of interest" description="Disordered" evidence="1">
    <location>
        <begin position="25"/>
        <end position="50"/>
    </location>
</feature>
<proteinExistence type="predicted"/>
<dbReference type="AlphaFoldDB" id="A0A914VJB1"/>
<dbReference type="WBParaSite" id="PSAMB.scaffold205size65943.g3298.t1">
    <property type="protein sequence ID" value="PSAMB.scaffold205size65943.g3298.t1"/>
    <property type="gene ID" value="PSAMB.scaffold205size65943.g3298"/>
</dbReference>